<keyword evidence="2" id="KW-0560">Oxidoreductase</keyword>
<dbReference type="CTD" id="31761"/>
<dbReference type="InterPro" id="IPR036291">
    <property type="entry name" value="NAD(P)-bd_dom_sf"/>
</dbReference>
<dbReference type="Gene3D" id="3.40.50.720">
    <property type="entry name" value="NAD(P)-binding Rossmann-like Domain"/>
    <property type="match status" value="1"/>
</dbReference>
<dbReference type="Proteomes" id="UP000515158">
    <property type="component" value="Unplaced"/>
</dbReference>
<keyword evidence="1" id="KW-0521">NADP</keyword>
<comment type="similarity">
    <text evidence="3">Belongs to the short-chain dehydrogenases/reductases (SDR) family.</text>
</comment>
<dbReference type="InterPro" id="IPR051468">
    <property type="entry name" value="Fungal_SecMetab_SDRs"/>
</dbReference>
<evidence type="ECO:0000313" key="6">
    <source>
        <dbReference type="RefSeq" id="XP_034252674.1"/>
    </source>
</evidence>
<organism evidence="5">
    <name type="scientific">Thrips palmi</name>
    <name type="common">Melon thrips</name>
    <dbReference type="NCBI Taxonomy" id="161013"/>
    <lineage>
        <taxon>Eukaryota</taxon>
        <taxon>Metazoa</taxon>
        <taxon>Ecdysozoa</taxon>
        <taxon>Arthropoda</taxon>
        <taxon>Hexapoda</taxon>
        <taxon>Insecta</taxon>
        <taxon>Pterygota</taxon>
        <taxon>Neoptera</taxon>
        <taxon>Paraneoptera</taxon>
        <taxon>Thysanoptera</taxon>
        <taxon>Terebrantia</taxon>
        <taxon>Thripoidea</taxon>
        <taxon>Thripidae</taxon>
        <taxon>Thrips</taxon>
    </lineage>
</organism>
<dbReference type="OrthoDB" id="5296at2759"/>
<dbReference type="GO" id="GO:0004090">
    <property type="term" value="F:carbonyl reductase (NADPH) activity"/>
    <property type="evidence" value="ECO:0007669"/>
    <property type="project" value="TreeGrafter"/>
</dbReference>
<dbReference type="RefSeq" id="XP_034252673.1">
    <property type="nucleotide sequence ID" value="XM_034396782.1"/>
</dbReference>
<dbReference type="PRINTS" id="PR00081">
    <property type="entry name" value="GDHRDH"/>
</dbReference>
<protein>
    <submittedName>
        <fullName evidence="5 6">C-factor</fullName>
    </submittedName>
</protein>
<dbReference type="Pfam" id="PF00106">
    <property type="entry name" value="adh_short"/>
    <property type="match status" value="1"/>
</dbReference>
<evidence type="ECO:0000256" key="2">
    <source>
        <dbReference type="ARBA" id="ARBA00023002"/>
    </source>
</evidence>
<dbReference type="CDD" id="cd05325">
    <property type="entry name" value="carb_red_sniffer_like_SDR_c"/>
    <property type="match status" value="1"/>
</dbReference>
<reference evidence="5 6" key="1">
    <citation type="submission" date="2025-04" db="UniProtKB">
        <authorList>
            <consortium name="RefSeq"/>
        </authorList>
    </citation>
    <scope>IDENTIFICATION</scope>
    <source>
        <tissue evidence="5 6">Total insect</tissue>
    </source>
</reference>
<keyword evidence="4" id="KW-1185">Reference proteome</keyword>
<accession>A0A6P9A470</accession>
<dbReference type="GO" id="GO:0005737">
    <property type="term" value="C:cytoplasm"/>
    <property type="evidence" value="ECO:0007669"/>
    <property type="project" value="TreeGrafter"/>
</dbReference>
<dbReference type="KEGG" id="tpal:117652105"/>
<dbReference type="RefSeq" id="XP_034252674.1">
    <property type="nucleotide sequence ID" value="XM_034396783.1"/>
</dbReference>
<dbReference type="InterPro" id="IPR002347">
    <property type="entry name" value="SDR_fam"/>
</dbReference>
<name>A0A6P9A470_THRPL</name>
<proteinExistence type="inferred from homology"/>
<evidence type="ECO:0000313" key="4">
    <source>
        <dbReference type="Proteomes" id="UP000515158"/>
    </source>
</evidence>
<dbReference type="GeneID" id="117652105"/>
<gene>
    <name evidence="5 6" type="primary">LOC117652105</name>
</gene>
<evidence type="ECO:0000256" key="1">
    <source>
        <dbReference type="ARBA" id="ARBA00022857"/>
    </source>
</evidence>
<evidence type="ECO:0000313" key="5">
    <source>
        <dbReference type="RefSeq" id="XP_034252673.1"/>
    </source>
</evidence>
<evidence type="ECO:0000256" key="3">
    <source>
        <dbReference type="RuleBase" id="RU000363"/>
    </source>
</evidence>
<dbReference type="PANTHER" id="PTHR43544">
    <property type="entry name" value="SHORT-CHAIN DEHYDROGENASE/REDUCTASE"/>
    <property type="match status" value="1"/>
</dbReference>
<dbReference type="PANTHER" id="PTHR43544:SF7">
    <property type="entry name" value="NADB-LER2"/>
    <property type="match status" value="1"/>
</dbReference>
<dbReference type="PRINTS" id="PR00080">
    <property type="entry name" value="SDRFAMILY"/>
</dbReference>
<dbReference type="SUPFAM" id="SSF51735">
    <property type="entry name" value="NAD(P)-binding Rossmann-fold domains"/>
    <property type="match status" value="1"/>
</dbReference>
<dbReference type="AlphaFoldDB" id="A0A6P9A470"/>
<sequence>MKSVLITGCNRGLGLGLVQQLVQRPTPPKHLIATCRNPQQAEALTSIAAQHRNLHVLQIDVKDFDSYDNFAKQVQSIVKDDGINVLFNSAGISTKFTRVNLVKVDQMTDNFLTNTVAPLMLTKALLPSLKKASQQNAAAPTGAQRAVVVNMSSVLGSIAQNNQGGFYPYRASKSGLNAVTRSLSVDLKDDGILVVSLHPGWVQTDMGGKGAPLTVEQSTQGMLKFVEGLGAKQNGGFYQYDGKELPW</sequence>